<reference evidence="6" key="1">
    <citation type="submission" date="2018-05" db="EMBL/GenBank/DDBJ databases">
        <authorList>
            <person name="Lanie J.A."/>
            <person name="Ng W.-L."/>
            <person name="Kazmierczak K.M."/>
            <person name="Andrzejewski T.M."/>
            <person name="Davidsen T.M."/>
            <person name="Wayne K.J."/>
            <person name="Tettelin H."/>
            <person name="Glass J.I."/>
            <person name="Rusch D."/>
            <person name="Podicherti R."/>
            <person name="Tsui H.-C.T."/>
            <person name="Winkler M.E."/>
        </authorList>
    </citation>
    <scope>NUCLEOTIDE SEQUENCE</scope>
</reference>
<organism evidence="6">
    <name type="scientific">marine metagenome</name>
    <dbReference type="NCBI Taxonomy" id="408172"/>
    <lineage>
        <taxon>unclassified sequences</taxon>
        <taxon>metagenomes</taxon>
        <taxon>ecological metagenomes</taxon>
    </lineage>
</organism>
<comment type="cofactor">
    <cofactor evidence="1">
        <name>Mg(2+)</name>
        <dbReference type="ChEBI" id="CHEBI:18420"/>
    </cofactor>
</comment>
<evidence type="ECO:0000256" key="2">
    <source>
        <dbReference type="ARBA" id="ARBA00006706"/>
    </source>
</evidence>
<dbReference type="AlphaFoldDB" id="A0A381N566"/>
<evidence type="ECO:0008006" key="7">
    <source>
        <dbReference type="Google" id="ProtNLM"/>
    </source>
</evidence>
<dbReference type="SUPFAM" id="SSF48576">
    <property type="entry name" value="Terpenoid synthases"/>
    <property type="match status" value="1"/>
</dbReference>
<dbReference type="GO" id="GO:0046872">
    <property type="term" value="F:metal ion binding"/>
    <property type="evidence" value="ECO:0007669"/>
    <property type="project" value="UniProtKB-KW"/>
</dbReference>
<dbReference type="CDD" id="cd00685">
    <property type="entry name" value="Trans_IPPS_HT"/>
    <property type="match status" value="1"/>
</dbReference>
<dbReference type="SFLD" id="SFLDS00005">
    <property type="entry name" value="Isoprenoid_Synthase_Type_I"/>
    <property type="match status" value="1"/>
</dbReference>
<comment type="similarity">
    <text evidence="2">Belongs to the FPP/GGPP synthase family.</text>
</comment>
<keyword evidence="3" id="KW-0808">Transferase</keyword>
<dbReference type="InterPro" id="IPR033749">
    <property type="entry name" value="Polyprenyl_synt_CS"/>
</dbReference>
<dbReference type="GO" id="GO:0004659">
    <property type="term" value="F:prenyltransferase activity"/>
    <property type="evidence" value="ECO:0007669"/>
    <property type="project" value="InterPro"/>
</dbReference>
<dbReference type="EMBL" id="UINC01000133">
    <property type="protein sequence ID" value="SUZ49756.1"/>
    <property type="molecule type" value="Genomic_DNA"/>
</dbReference>
<keyword evidence="5" id="KW-0460">Magnesium</keyword>
<evidence type="ECO:0000256" key="3">
    <source>
        <dbReference type="ARBA" id="ARBA00022679"/>
    </source>
</evidence>
<accession>A0A381N566</accession>
<dbReference type="SFLD" id="SFLDG01017">
    <property type="entry name" value="Polyprenyl_Transferase_Like"/>
    <property type="match status" value="1"/>
</dbReference>
<gene>
    <name evidence="6" type="ORF">METZ01_LOCUS2610</name>
</gene>
<sequence>VVSLTPLQYRADLKGDLQRVETALRDAAITDDDFLTEVASHLIPAGGKRLRPAFVIAAALCLDPKGDQPDALTDAMVRGGVAVELVHLGSLYHDDVMDEAETRRGIEAVNHRWGNLTAILAGDFLLAKASELAASLGTEVAELLAATIGRLCEGQVRELQLIYDISRTEDQYFDAIAGKTAELYATSCRIGGLVAGADQAVVDRLTEFGRAYGMAFQVVDDILDLVATDEELGKPSGNDLREGVYTLPVIRMIASGDPITMLLGQPLDTETRNEARNAVIAGSEIETSKATAQGFVNDAVEALNVLSDTPGVLGMRDAATNLLSALDR</sequence>
<evidence type="ECO:0000313" key="6">
    <source>
        <dbReference type="EMBL" id="SUZ49756.1"/>
    </source>
</evidence>
<evidence type="ECO:0000256" key="1">
    <source>
        <dbReference type="ARBA" id="ARBA00001946"/>
    </source>
</evidence>
<feature type="non-terminal residue" evidence="6">
    <location>
        <position position="1"/>
    </location>
</feature>
<dbReference type="Gene3D" id="1.10.600.10">
    <property type="entry name" value="Farnesyl Diphosphate Synthase"/>
    <property type="match status" value="1"/>
</dbReference>
<dbReference type="PANTHER" id="PTHR12001:SF69">
    <property type="entry name" value="ALL TRANS-POLYPRENYL-DIPHOSPHATE SYNTHASE PDSS1"/>
    <property type="match status" value="1"/>
</dbReference>
<name>A0A381N566_9ZZZZ</name>
<dbReference type="GO" id="GO:0008299">
    <property type="term" value="P:isoprenoid biosynthetic process"/>
    <property type="evidence" value="ECO:0007669"/>
    <property type="project" value="InterPro"/>
</dbReference>
<dbReference type="PROSITE" id="PS00444">
    <property type="entry name" value="POLYPRENYL_SYNTHASE_2"/>
    <property type="match status" value="1"/>
</dbReference>
<evidence type="ECO:0000256" key="5">
    <source>
        <dbReference type="ARBA" id="ARBA00022842"/>
    </source>
</evidence>
<dbReference type="PANTHER" id="PTHR12001">
    <property type="entry name" value="GERANYLGERANYL PYROPHOSPHATE SYNTHASE"/>
    <property type="match status" value="1"/>
</dbReference>
<dbReference type="InterPro" id="IPR008949">
    <property type="entry name" value="Isoprenoid_synthase_dom_sf"/>
</dbReference>
<keyword evidence="4" id="KW-0479">Metal-binding</keyword>
<proteinExistence type="inferred from homology"/>
<dbReference type="Pfam" id="PF00348">
    <property type="entry name" value="polyprenyl_synt"/>
    <property type="match status" value="1"/>
</dbReference>
<protein>
    <recommendedName>
        <fullName evidence="7">Geranylgeranyl pyrophosphate synthase</fullName>
    </recommendedName>
</protein>
<evidence type="ECO:0000256" key="4">
    <source>
        <dbReference type="ARBA" id="ARBA00022723"/>
    </source>
</evidence>
<dbReference type="InterPro" id="IPR000092">
    <property type="entry name" value="Polyprenyl_synt"/>
</dbReference>